<evidence type="ECO:0000313" key="3">
    <source>
        <dbReference type="EMBL" id="CAJ1377674.1"/>
    </source>
</evidence>
<reference evidence="3" key="1">
    <citation type="submission" date="2023-08" db="EMBL/GenBank/DDBJ databases">
        <authorList>
            <person name="Chen Y."/>
            <person name="Shah S."/>
            <person name="Dougan E. K."/>
            <person name="Thang M."/>
            <person name="Chan C."/>
        </authorList>
    </citation>
    <scope>NUCLEOTIDE SEQUENCE</scope>
</reference>
<protein>
    <submittedName>
        <fullName evidence="3">Uncharacterized protein</fullName>
    </submittedName>
</protein>
<gene>
    <name evidence="3" type="ORF">EVOR1521_LOCUS6405</name>
</gene>
<evidence type="ECO:0000256" key="2">
    <source>
        <dbReference type="SAM" id="SignalP"/>
    </source>
</evidence>
<dbReference type="EMBL" id="CAUJNA010000480">
    <property type="protein sequence ID" value="CAJ1377674.1"/>
    <property type="molecule type" value="Genomic_DNA"/>
</dbReference>
<dbReference type="AlphaFoldDB" id="A0AA36HYJ1"/>
<keyword evidence="4" id="KW-1185">Reference proteome</keyword>
<organism evidence="3 4">
    <name type="scientific">Effrenium voratum</name>
    <dbReference type="NCBI Taxonomy" id="2562239"/>
    <lineage>
        <taxon>Eukaryota</taxon>
        <taxon>Sar</taxon>
        <taxon>Alveolata</taxon>
        <taxon>Dinophyceae</taxon>
        <taxon>Suessiales</taxon>
        <taxon>Symbiodiniaceae</taxon>
        <taxon>Effrenium</taxon>
    </lineage>
</organism>
<feature type="signal peptide" evidence="2">
    <location>
        <begin position="1"/>
        <end position="22"/>
    </location>
</feature>
<feature type="region of interest" description="Disordered" evidence="1">
    <location>
        <begin position="271"/>
        <end position="355"/>
    </location>
</feature>
<feature type="region of interest" description="Disordered" evidence="1">
    <location>
        <begin position="23"/>
        <end position="86"/>
    </location>
</feature>
<sequence>MVRTRQFLLVVVQALRWAGKCGRGEAGISTDVGRPSHDSMARRPSVDSVGRRPSRDGRRPPSEVSTATPAGSPQKSPSMRPHSPLGYAGVQVAGMMEPESVRQGSKDTSEGRTSSKESNEAAIAKDRTRMTCHVCGYKSVPQWMNDKAHCLKCDAVVKTRNSIHGEVPVPENVQKDLGASRLPGEASTYKAAPGSAMESASGTCSKSPDGVHHWKYGKCNFCQVAEGKLVKGPGVMANPGGAAECDMGGKCMFKFAKCTKCGRGEAGIQADVARRPSHDSGSRRPSSEVSTSATPAGTPPKSPVLRPQSPLGSAGAQLAGMPKEEEAARSPSKSDEVRKISKESDGPAAKGGEDRTRMTCHLCGYKSVPQWMNDKAHCLKCDAVVKTRNSIHGEVPVPENVQKDLGASRLPGEASTYKAAPGSAMESASGSCGKSPDGVHHWKYGKCNFCQQSEGKLMKGTGVVANPGGAGGCEKGGKCVFKFSKCNKCGRREY</sequence>
<comment type="caution">
    <text evidence="3">The sequence shown here is derived from an EMBL/GenBank/DDBJ whole genome shotgun (WGS) entry which is preliminary data.</text>
</comment>
<feature type="compositionally biased region" description="Basic and acidic residues" evidence="1">
    <location>
        <begin position="322"/>
        <end position="355"/>
    </location>
</feature>
<keyword evidence="2" id="KW-0732">Signal</keyword>
<evidence type="ECO:0000313" key="4">
    <source>
        <dbReference type="Proteomes" id="UP001178507"/>
    </source>
</evidence>
<evidence type="ECO:0000256" key="1">
    <source>
        <dbReference type="SAM" id="MobiDB-lite"/>
    </source>
</evidence>
<proteinExistence type="predicted"/>
<feature type="compositionally biased region" description="Basic and acidic residues" evidence="1">
    <location>
        <begin position="104"/>
        <end position="122"/>
    </location>
</feature>
<name>A0AA36HYJ1_9DINO</name>
<dbReference type="Proteomes" id="UP001178507">
    <property type="component" value="Unassembled WGS sequence"/>
</dbReference>
<feature type="compositionally biased region" description="Polar residues" evidence="1">
    <location>
        <begin position="63"/>
        <end position="77"/>
    </location>
</feature>
<feature type="region of interest" description="Disordered" evidence="1">
    <location>
        <begin position="98"/>
        <end position="122"/>
    </location>
</feature>
<feature type="compositionally biased region" description="Basic and acidic residues" evidence="1">
    <location>
        <begin position="34"/>
        <end position="61"/>
    </location>
</feature>
<accession>A0AA36HYJ1</accession>
<feature type="chain" id="PRO_5041440337" evidence="2">
    <location>
        <begin position="23"/>
        <end position="494"/>
    </location>
</feature>
<feature type="compositionally biased region" description="Basic and acidic residues" evidence="1">
    <location>
        <begin position="272"/>
        <end position="286"/>
    </location>
</feature>